<gene>
    <name evidence="2" type="ORF">E5167_03230</name>
</gene>
<dbReference type="PANTHER" id="PTHR48098:SF6">
    <property type="entry name" value="FERRI-BACILLIBACTIN ESTERASE BESA"/>
    <property type="match status" value="1"/>
</dbReference>
<name>A0A4V5LR52_9FLAO</name>
<evidence type="ECO:0000313" key="3">
    <source>
        <dbReference type="Proteomes" id="UP000307657"/>
    </source>
</evidence>
<dbReference type="Proteomes" id="UP000307657">
    <property type="component" value="Unassembled WGS sequence"/>
</dbReference>
<dbReference type="SUPFAM" id="SSF48452">
    <property type="entry name" value="TPR-like"/>
    <property type="match status" value="1"/>
</dbReference>
<protein>
    <submittedName>
        <fullName evidence="2">Tetratricopeptide repeat protein</fullName>
    </submittedName>
</protein>
<reference evidence="2 3" key="1">
    <citation type="submission" date="2019-04" db="EMBL/GenBank/DDBJ databases">
        <title>Lacinutrix sp. nov., isolated from marine water.</title>
        <authorList>
            <person name="Kim W."/>
        </authorList>
    </citation>
    <scope>NUCLEOTIDE SEQUENCE [LARGE SCALE GENOMIC DNA]</scope>
    <source>
        <strain evidence="2 3">CAU 1491</strain>
    </source>
</reference>
<evidence type="ECO:0000256" key="1">
    <source>
        <dbReference type="PROSITE-ProRule" id="PRU00339"/>
    </source>
</evidence>
<feature type="repeat" description="TPR" evidence="1">
    <location>
        <begin position="352"/>
        <end position="385"/>
    </location>
</feature>
<dbReference type="InterPro" id="IPR019734">
    <property type="entry name" value="TPR_rpt"/>
</dbReference>
<organism evidence="2 3">
    <name type="scientific">Pontimicrobium aquaticum</name>
    <dbReference type="NCBI Taxonomy" id="2565367"/>
    <lineage>
        <taxon>Bacteria</taxon>
        <taxon>Pseudomonadati</taxon>
        <taxon>Bacteroidota</taxon>
        <taxon>Flavobacteriia</taxon>
        <taxon>Flavobacteriales</taxon>
        <taxon>Flavobacteriaceae</taxon>
        <taxon>Pontimicrobium</taxon>
    </lineage>
</organism>
<accession>A0A4V5LR52</accession>
<dbReference type="RefSeq" id="WP_136841009.1">
    <property type="nucleotide sequence ID" value="NZ_SUPL01000002.1"/>
</dbReference>
<dbReference type="PROSITE" id="PS50005">
    <property type="entry name" value="TPR"/>
    <property type="match status" value="1"/>
</dbReference>
<comment type="caution">
    <text evidence="2">The sequence shown here is derived from an EMBL/GenBank/DDBJ whole genome shotgun (WGS) entry which is preliminary data.</text>
</comment>
<evidence type="ECO:0000313" key="2">
    <source>
        <dbReference type="EMBL" id="TJY36969.1"/>
    </source>
</evidence>
<dbReference type="InterPro" id="IPR000801">
    <property type="entry name" value="Esterase-like"/>
</dbReference>
<dbReference type="EMBL" id="SUPL01000002">
    <property type="protein sequence ID" value="TJY36969.1"/>
    <property type="molecule type" value="Genomic_DNA"/>
</dbReference>
<keyword evidence="1" id="KW-0802">TPR repeat</keyword>
<dbReference type="SMART" id="SM00028">
    <property type="entry name" value="TPR"/>
    <property type="match status" value="1"/>
</dbReference>
<dbReference type="InterPro" id="IPR050583">
    <property type="entry name" value="Mycobacterial_A85_antigen"/>
</dbReference>
<dbReference type="Gene3D" id="1.25.40.10">
    <property type="entry name" value="Tetratricopeptide repeat domain"/>
    <property type="match status" value="1"/>
</dbReference>
<dbReference type="Pfam" id="PF00756">
    <property type="entry name" value="Esterase"/>
    <property type="match status" value="1"/>
</dbReference>
<dbReference type="AlphaFoldDB" id="A0A4V5LR52"/>
<proteinExistence type="predicted"/>
<dbReference type="Gene3D" id="3.40.50.1820">
    <property type="entry name" value="alpha/beta hydrolase"/>
    <property type="match status" value="1"/>
</dbReference>
<keyword evidence="3" id="KW-1185">Reference proteome</keyword>
<dbReference type="InterPro" id="IPR029058">
    <property type="entry name" value="AB_hydrolase_fold"/>
</dbReference>
<dbReference type="OrthoDB" id="9784036at2"/>
<dbReference type="SUPFAM" id="SSF53474">
    <property type="entry name" value="alpha/beta-Hydrolases"/>
    <property type="match status" value="1"/>
</dbReference>
<dbReference type="PANTHER" id="PTHR48098">
    <property type="entry name" value="ENTEROCHELIN ESTERASE-RELATED"/>
    <property type="match status" value="1"/>
</dbReference>
<sequence length="405" mass="46057">MKLLRISITALFIIFFHLGVTAQMIQKKELTENNQLLGLGTQHILKSEILQEDRPIIISLPKSYNNNTNDYPVLYLLDGLQNIKHQVGTVELLTESGIIPPMIIVAVESLDRARDLTPSNAGQNVYGGTGTSGIPQSGGAPIFLDFLENELIPYVETNFRTHPYCILEGHSFGGLFSIYTLMEKPDIFDAYIVQSPALWWNKEEMTVKAKEFFKSNPSLDKSIYFGIGGGDGWGMRQELISYVDVIKQNNLKNLHWKHEEVGDEGHMDARLLLNYHGLKSIFTDLHSEALEENFSEETFLNSEQRLIDKYGKNTRRPAEDYLEVYAKFLEEENNLGAITVLKRASEAYPEYPMILNSLAQLYEKTDQIDEAIEAYESGIEISKKFKLGQEEGYRKEIDRLKSNKG</sequence>
<dbReference type="InterPro" id="IPR011990">
    <property type="entry name" value="TPR-like_helical_dom_sf"/>
</dbReference>